<dbReference type="EMBL" id="DS268554">
    <property type="protein sequence ID" value="EFO89341.1"/>
    <property type="molecule type" value="Genomic_DNA"/>
</dbReference>
<dbReference type="Proteomes" id="UP000008281">
    <property type="component" value="Unassembled WGS sequence"/>
</dbReference>
<dbReference type="PANTHER" id="PTHR23014:SF1">
    <property type="entry name" value="DUF38 DOMAIN-CONTAINING PROTEIN-RELATED"/>
    <property type="match status" value="1"/>
</dbReference>
<name>E3N888_CAERE</name>
<sequence length="345" mass="41089">MQTLTDLPFSFLDQLLAYSGFREIFCLRKVCRGLRDYIDTTKPDLKLTQLFITLREEKLYLTLQFRDEQVVVEYRNGYGSNLFDFHCLVSDGEVVKTLKGERCMDLFFGDFRLVLNLQKTKLKSLKLSQETKYNEILFEEQTSRNLFERLEECFKARSCRLQTTEINLQTFSILQVLSILPYLEPKTLKNIKLMLPTVPYNKETGSRTWRTEKLEELEQWQMAESLNISKDICIGFIINFLHFTHVCVTFYSISGRDLLTIKNILLDDDRVHEFFFKYKHLYHGEQFFESLGRPYIEEQNPRNLWYFRFPESEQILRVCHWSASLMMSFHRKDVESVPVNAVIQE</sequence>
<reference evidence="1" key="1">
    <citation type="submission" date="2007-07" db="EMBL/GenBank/DDBJ databases">
        <title>PCAP assembly of the Caenorhabditis remanei genome.</title>
        <authorList>
            <consortium name="The Caenorhabditis remanei Sequencing Consortium"/>
            <person name="Wilson R.K."/>
        </authorList>
    </citation>
    <scope>NUCLEOTIDE SEQUENCE [LARGE SCALE GENOMIC DNA]</scope>
    <source>
        <strain evidence="1">PB4641</strain>
    </source>
</reference>
<dbReference type="CDD" id="cd22150">
    <property type="entry name" value="F-box_CeFBXA-like"/>
    <property type="match status" value="1"/>
</dbReference>
<dbReference type="GeneID" id="9807891"/>
<dbReference type="Pfam" id="PF01827">
    <property type="entry name" value="FTH"/>
    <property type="match status" value="1"/>
</dbReference>
<dbReference type="OMA" id="QWKSANT"/>
<dbReference type="CTD" id="9807891"/>
<keyword evidence="2" id="KW-1185">Reference proteome</keyword>
<evidence type="ECO:0000313" key="2">
    <source>
        <dbReference type="Proteomes" id="UP000008281"/>
    </source>
</evidence>
<evidence type="ECO:0000313" key="1">
    <source>
        <dbReference type="EMBL" id="EFO89341.1"/>
    </source>
</evidence>
<dbReference type="InterPro" id="IPR002900">
    <property type="entry name" value="DUF38/FTH_CAE_spp"/>
</dbReference>
<dbReference type="PANTHER" id="PTHR23014">
    <property type="entry name" value="F-BOX A PROTEIN"/>
    <property type="match status" value="1"/>
</dbReference>
<proteinExistence type="predicted"/>
<dbReference type="InterPro" id="IPR001810">
    <property type="entry name" value="F-box_dom"/>
</dbReference>
<protein>
    <submittedName>
        <fullName evidence="1">Uncharacterized protein</fullName>
    </submittedName>
</protein>
<gene>
    <name evidence="1" type="ORF">CRE_15696</name>
</gene>
<dbReference type="AlphaFoldDB" id="E3N888"/>
<dbReference type="RefSeq" id="XP_003095427.2">
    <property type="nucleotide sequence ID" value="XM_003095379.2"/>
</dbReference>
<dbReference type="HOGENOM" id="CLU_030831_0_2_1"/>
<organism evidence="2">
    <name type="scientific">Caenorhabditis remanei</name>
    <name type="common">Caenorhabditis vulgaris</name>
    <dbReference type="NCBI Taxonomy" id="31234"/>
    <lineage>
        <taxon>Eukaryota</taxon>
        <taxon>Metazoa</taxon>
        <taxon>Ecdysozoa</taxon>
        <taxon>Nematoda</taxon>
        <taxon>Chromadorea</taxon>
        <taxon>Rhabditida</taxon>
        <taxon>Rhabditina</taxon>
        <taxon>Rhabditomorpha</taxon>
        <taxon>Rhabditoidea</taxon>
        <taxon>Rhabditidae</taxon>
        <taxon>Peloderinae</taxon>
        <taxon>Caenorhabditis</taxon>
    </lineage>
</organism>
<dbReference type="KEGG" id="crq:GCK72_021731"/>
<accession>E3N888</accession>
<dbReference type="PROSITE" id="PS50181">
    <property type="entry name" value="FBOX"/>
    <property type="match status" value="1"/>
</dbReference>